<dbReference type="CDD" id="cd06530">
    <property type="entry name" value="S26_SPase_I"/>
    <property type="match status" value="1"/>
</dbReference>
<dbReference type="OrthoDB" id="4822at2157"/>
<evidence type="ECO:0000313" key="7">
    <source>
        <dbReference type="EMBL" id="CAI48333.1"/>
    </source>
</evidence>
<dbReference type="GO" id="GO:0006465">
    <property type="term" value="P:signal peptide processing"/>
    <property type="evidence" value="ECO:0007669"/>
    <property type="project" value="InterPro"/>
</dbReference>
<name>A0A1U7ETT1_NATPD</name>
<comment type="subcellular location">
    <subcellularLocation>
        <location evidence="1">Membrane</location>
    </subcellularLocation>
</comment>
<dbReference type="EMBL" id="CR936257">
    <property type="protein sequence ID" value="CAI48333.1"/>
    <property type="molecule type" value="Genomic_DNA"/>
</dbReference>
<sequence length="276" mass="29647">MSDRTDGGREGDPSETEPEPEGDPFEYPAAEDRDDGDGETGDSPEGLVEWVRWFRTTDDGAVVYLRDIVTSVAAVLLVGAVLFGISGIWPPMVAVESGSMEPNMERGDLIFIVDNERFTPDEAISNDGSTTGVVPADVAAEHDRTKFSDHGDVIIFLPNGEHPIQVIHRAMLWVEDGENWYDRADPDAIGGAENCDELEACPAPNGGFITKGDDNGDYDQVNQLSDPVKPEWITGTAEVRIPYLGHIRLTFAGQPAPPVTEPVGATNATSAGPQAV</sequence>
<keyword evidence="3 6" id="KW-1133">Transmembrane helix</keyword>
<dbReference type="PANTHER" id="PTHR10806">
    <property type="entry name" value="SIGNAL PEPTIDASE COMPLEX CATALYTIC SUBUNIT SEC11"/>
    <property type="match status" value="1"/>
</dbReference>
<accession>A0A1U7ETT1</accession>
<feature type="region of interest" description="Disordered" evidence="5">
    <location>
        <begin position="255"/>
        <end position="276"/>
    </location>
</feature>
<protein>
    <submittedName>
        <fullName evidence="7">Signal peptidase I</fullName>
        <ecNumber evidence="7">3.4.21.89</ecNumber>
    </submittedName>
</protein>
<dbReference type="InterPro" id="IPR036286">
    <property type="entry name" value="LexA/Signal_pep-like_sf"/>
</dbReference>
<feature type="region of interest" description="Disordered" evidence="5">
    <location>
        <begin position="1"/>
        <end position="45"/>
    </location>
</feature>
<evidence type="ECO:0000256" key="6">
    <source>
        <dbReference type="SAM" id="Phobius"/>
    </source>
</evidence>
<dbReference type="Proteomes" id="UP000002698">
    <property type="component" value="Chromosome"/>
</dbReference>
<dbReference type="AlphaFoldDB" id="A0A1U7ETT1"/>
<dbReference type="EC" id="3.4.21.89" evidence="7"/>
<dbReference type="KEGG" id="nph:NP_0484A"/>
<keyword evidence="2 6" id="KW-0812">Transmembrane</keyword>
<proteinExistence type="predicted"/>
<dbReference type="EnsemblBacteria" id="CAI48333">
    <property type="protein sequence ID" value="CAI48333"/>
    <property type="gene ID" value="NP_0484A"/>
</dbReference>
<evidence type="ECO:0000313" key="8">
    <source>
        <dbReference type="Proteomes" id="UP000002698"/>
    </source>
</evidence>
<dbReference type="STRING" id="348780.NP_0484A"/>
<dbReference type="GO" id="GO:0004252">
    <property type="term" value="F:serine-type endopeptidase activity"/>
    <property type="evidence" value="ECO:0007669"/>
    <property type="project" value="InterPro"/>
</dbReference>
<dbReference type="GO" id="GO:0016020">
    <property type="term" value="C:membrane"/>
    <property type="evidence" value="ECO:0007669"/>
    <property type="project" value="UniProtKB-SubCell"/>
</dbReference>
<feature type="compositionally biased region" description="Acidic residues" evidence="5">
    <location>
        <begin position="13"/>
        <end position="24"/>
    </location>
</feature>
<dbReference type="InterPro" id="IPR019533">
    <property type="entry name" value="Peptidase_S26"/>
</dbReference>
<feature type="transmembrane region" description="Helical" evidence="6">
    <location>
        <begin position="68"/>
        <end position="89"/>
    </location>
</feature>
<feature type="compositionally biased region" description="Polar residues" evidence="5">
    <location>
        <begin position="266"/>
        <end position="276"/>
    </location>
</feature>
<organism evidence="7 8">
    <name type="scientific">Natronomonas pharaonis (strain ATCC 35678 / DSM 2160 / CIP 103997 / JCM 8858 / NBRC 14720 / NCIMB 2260 / Gabara)</name>
    <name type="common">Halobacterium pharaonis</name>
    <dbReference type="NCBI Taxonomy" id="348780"/>
    <lineage>
        <taxon>Archaea</taxon>
        <taxon>Methanobacteriati</taxon>
        <taxon>Methanobacteriota</taxon>
        <taxon>Stenosarchaea group</taxon>
        <taxon>Halobacteria</taxon>
        <taxon>Halobacteriales</taxon>
        <taxon>Natronomonadaceae</taxon>
        <taxon>Natronomonas</taxon>
    </lineage>
</organism>
<keyword evidence="8" id="KW-1185">Reference proteome</keyword>
<dbReference type="HOGENOM" id="CLU_054902_0_1_2"/>
<dbReference type="RefSeq" id="WP_011321969.1">
    <property type="nucleotide sequence ID" value="NC_007426.1"/>
</dbReference>
<evidence type="ECO:0000256" key="1">
    <source>
        <dbReference type="ARBA" id="ARBA00004370"/>
    </source>
</evidence>
<evidence type="ECO:0000256" key="5">
    <source>
        <dbReference type="SAM" id="MobiDB-lite"/>
    </source>
</evidence>
<evidence type="ECO:0000256" key="2">
    <source>
        <dbReference type="ARBA" id="ARBA00022692"/>
    </source>
</evidence>
<dbReference type="eggNOG" id="arCOG01739">
    <property type="taxonomic scope" value="Archaea"/>
</dbReference>
<evidence type="ECO:0000256" key="3">
    <source>
        <dbReference type="ARBA" id="ARBA00022989"/>
    </source>
</evidence>
<evidence type="ECO:0000256" key="4">
    <source>
        <dbReference type="ARBA" id="ARBA00023136"/>
    </source>
</evidence>
<dbReference type="InterPro" id="IPR001733">
    <property type="entry name" value="Peptidase_S26B"/>
</dbReference>
<dbReference type="GO" id="GO:0009003">
    <property type="term" value="F:signal peptidase activity"/>
    <property type="evidence" value="ECO:0007669"/>
    <property type="project" value="UniProtKB-EC"/>
</dbReference>
<feature type="compositionally biased region" description="Acidic residues" evidence="5">
    <location>
        <begin position="32"/>
        <end position="42"/>
    </location>
</feature>
<dbReference type="SUPFAM" id="SSF51306">
    <property type="entry name" value="LexA/Signal peptidase"/>
    <property type="match status" value="1"/>
</dbReference>
<reference evidence="7 8" key="1">
    <citation type="journal article" date="2005" name="Genome Res.">
        <title>Living with two extremes: conclusions from the genome sequence of Natronomonas pharaonis.</title>
        <authorList>
            <person name="Falb M."/>
            <person name="Pfeiffer F."/>
            <person name="Palm P."/>
            <person name="Rodewald K."/>
            <person name="Hickmann V."/>
            <person name="Tittor J."/>
            <person name="Oesterhelt D."/>
        </authorList>
    </citation>
    <scope>NUCLEOTIDE SEQUENCE [LARGE SCALE GENOMIC DNA]</scope>
    <source>
        <strain evidence="8">ATCC 35678 / DSM 2160 / CIP 103997 / JCM 8858 / NBRC 14720 / NCIMB 2260 / Gabara</strain>
    </source>
</reference>
<keyword evidence="4 6" id="KW-0472">Membrane</keyword>
<feature type="compositionally biased region" description="Basic and acidic residues" evidence="5">
    <location>
        <begin position="1"/>
        <end position="12"/>
    </location>
</feature>
<dbReference type="GeneID" id="3703199"/>
<dbReference type="PANTHER" id="PTHR10806:SF6">
    <property type="entry name" value="SIGNAL PEPTIDASE COMPLEX CATALYTIC SUBUNIT SEC11"/>
    <property type="match status" value="1"/>
</dbReference>
<keyword evidence="7" id="KW-0378">Hydrolase</keyword>
<gene>
    <name evidence="7" type="primary">sec11</name>
    <name evidence="7" type="ordered locus">NP_0484A</name>
</gene>